<dbReference type="AlphaFoldDB" id="A0A8T2SJZ6"/>
<protein>
    <submittedName>
        <fullName evidence="2">Uncharacterized protein</fullName>
    </submittedName>
</protein>
<keyword evidence="3" id="KW-1185">Reference proteome</keyword>
<dbReference type="Pfam" id="PF07797">
    <property type="entry name" value="DUF1639"/>
    <property type="match status" value="1"/>
</dbReference>
<evidence type="ECO:0000256" key="1">
    <source>
        <dbReference type="SAM" id="MobiDB-lite"/>
    </source>
</evidence>
<dbReference type="PANTHER" id="PTHR33130">
    <property type="entry name" value="PUTATIVE (DUF1639)-RELATED"/>
    <property type="match status" value="1"/>
</dbReference>
<evidence type="ECO:0000313" key="2">
    <source>
        <dbReference type="EMBL" id="KAH7332078.1"/>
    </source>
</evidence>
<sequence length="227" mass="26028">MKTKLRTSVSESVSASEGPVSFLCGHYKRKRIAKSCIFPSIQSSDAMPLPNQHMLQLLSDLHSKPLTAEWTSVKHNRENSCMDRHLSISEKPNNSNDYALPERAVHEVRASPGKNRQSRRRRTEVDSLLDDGLMMQELNLAVSRWPKVLVSLSHKEKEDDFMIMKGTRLPQRPKRRSKEVEKLVMYVSPGAWLREVSLEKYEVREKRPAKRKPAGLKAMESMDSDSD</sequence>
<organism evidence="2 3">
    <name type="scientific">Ceratopteris richardii</name>
    <name type="common">Triangle waterfern</name>
    <dbReference type="NCBI Taxonomy" id="49495"/>
    <lineage>
        <taxon>Eukaryota</taxon>
        <taxon>Viridiplantae</taxon>
        <taxon>Streptophyta</taxon>
        <taxon>Embryophyta</taxon>
        <taxon>Tracheophyta</taxon>
        <taxon>Polypodiopsida</taxon>
        <taxon>Polypodiidae</taxon>
        <taxon>Polypodiales</taxon>
        <taxon>Pteridineae</taxon>
        <taxon>Pteridaceae</taxon>
        <taxon>Parkerioideae</taxon>
        <taxon>Ceratopteris</taxon>
    </lineage>
</organism>
<proteinExistence type="predicted"/>
<dbReference type="PANTHER" id="PTHR33130:SF33">
    <property type="entry name" value="PUTATIVE (DUF1639)-RELATED"/>
    <property type="match status" value="1"/>
</dbReference>
<dbReference type="EMBL" id="CM035425">
    <property type="protein sequence ID" value="KAH7332078.1"/>
    <property type="molecule type" value="Genomic_DNA"/>
</dbReference>
<dbReference type="EMBL" id="CM035425">
    <property type="protein sequence ID" value="KAH7332077.1"/>
    <property type="molecule type" value="Genomic_DNA"/>
</dbReference>
<accession>A0A8T2SJZ6</accession>
<dbReference type="OrthoDB" id="2018605at2759"/>
<comment type="caution">
    <text evidence="2">The sequence shown here is derived from an EMBL/GenBank/DDBJ whole genome shotgun (WGS) entry which is preliminary data.</text>
</comment>
<name>A0A8T2SJZ6_CERRI</name>
<feature type="region of interest" description="Disordered" evidence="1">
    <location>
        <begin position="204"/>
        <end position="227"/>
    </location>
</feature>
<evidence type="ECO:0000313" key="3">
    <source>
        <dbReference type="Proteomes" id="UP000825935"/>
    </source>
</evidence>
<reference evidence="2" key="1">
    <citation type="submission" date="2021-08" db="EMBL/GenBank/DDBJ databases">
        <title>WGS assembly of Ceratopteris richardii.</title>
        <authorList>
            <person name="Marchant D.B."/>
            <person name="Chen G."/>
            <person name="Jenkins J."/>
            <person name="Shu S."/>
            <person name="Leebens-Mack J."/>
            <person name="Grimwood J."/>
            <person name="Schmutz J."/>
            <person name="Soltis P."/>
            <person name="Soltis D."/>
            <person name="Chen Z.-H."/>
        </authorList>
    </citation>
    <scope>NUCLEOTIDE SEQUENCE</scope>
    <source>
        <strain evidence="2">Whitten #5841</strain>
        <tissue evidence="2">Leaf</tissue>
    </source>
</reference>
<gene>
    <name evidence="2" type="ORF">KP509_20G066900</name>
</gene>
<dbReference type="InterPro" id="IPR012438">
    <property type="entry name" value="DUF1639"/>
</dbReference>
<dbReference type="Proteomes" id="UP000825935">
    <property type="component" value="Chromosome 20"/>
</dbReference>